<dbReference type="InterPro" id="IPR052192">
    <property type="entry name" value="Insect_Ionotropic_Sensory_Rcpt"/>
</dbReference>
<organism evidence="11 12">
    <name type="scientific">Coptotermes formosanus</name>
    <name type="common">Formosan subterranean termite</name>
    <dbReference type="NCBI Taxonomy" id="36987"/>
    <lineage>
        <taxon>Eukaryota</taxon>
        <taxon>Metazoa</taxon>
        <taxon>Ecdysozoa</taxon>
        <taxon>Arthropoda</taxon>
        <taxon>Hexapoda</taxon>
        <taxon>Insecta</taxon>
        <taxon>Pterygota</taxon>
        <taxon>Neoptera</taxon>
        <taxon>Polyneoptera</taxon>
        <taxon>Dictyoptera</taxon>
        <taxon>Blattodea</taxon>
        <taxon>Blattoidea</taxon>
        <taxon>Termitoidae</taxon>
        <taxon>Rhinotermitidae</taxon>
        <taxon>Coptotermes</taxon>
    </lineage>
</organism>
<feature type="transmembrane region" description="Helical" evidence="9">
    <location>
        <begin position="374"/>
        <end position="394"/>
    </location>
</feature>
<dbReference type="OrthoDB" id="6117597at2759"/>
<comment type="caution">
    <text evidence="11">The sequence shown here is derived from an EMBL/GenBank/DDBJ whole genome shotgun (WGS) entry which is preliminary data.</text>
</comment>
<feature type="domain" description="Ionotropic glutamate receptor C-terminal" evidence="10">
    <location>
        <begin position="121"/>
        <end position="385"/>
    </location>
</feature>
<reference evidence="12" key="1">
    <citation type="submission" date="2020-01" db="EMBL/GenBank/DDBJ databases">
        <title>Draft genome sequence of the Termite Coptotermes fromosanus.</title>
        <authorList>
            <person name="Itakura S."/>
            <person name="Yosikawa Y."/>
            <person name="Umezawa K."/>
        </authorList>
    </citation>
    <scope>NUCLEOTIDE SEQUENCE [LARGE SCALE GENOMIC DNA]</scope>
</reference>
<dbReference type="InterPro" id="IPR001320">
    <property type="entry name" value="Iontro_rcpt_C"/>
</dbReference>
<evidence type="ECO:0000313" key="12">
    <source>
        <dbReference type="Proteomes" id="UP000502823"/>
    </source>
</evidence>
<evidence type="ECO:0000256" key="8">
    <source>
        <dbReference type="ARBA" id="ARBA00023180"/>
    </source>
</evidence>
<keyword evidence="5 9" id="KW-1133">Transmembrane helix</keyword>
<comment type="subcellular location">
    <subcellularLocation>
        <location evidence="1">Cell membrane</location>
        <topology evidence="1">Multi-pass membrane protein</topology>
    </subcellularLocation>
</comment>
<sequence length="405" mass="46034">MIGGTKLTAVTFGNYIQKQLHILRLTYTELLCWYLNRTKLYGNKDFIGFDGIMLPNGSWLGILGMLQRREVDVAYIPVTMSSSRLDAADFTTPAVEMRTHVIIRTPDSVEMQWNAILLPFSWHVWVAVGFAMIVLTVCLAATAWLIRHSINIEDRNFGFAEAIFIVYSAVCQQAHGEAPKSASLRTLFVTIYVTGLLLLGCYSAAFITNLTLRDPVLPFTDFEGLLKDGSYRLGMTAANEQVDYFKNSSNKLLRDIYVKLIAPIEHLMEPSDWEGLYRLCRDRKYAHLASDYMLLMPMALPPCSISLIPRAYYPGMFTIATAKRNPYRGILNFKLQQMRYVGVLKREYDQFAFKLLFATHSNDKQKLSVDLYDVMPIFVILALGIASSLAFFLVETYRGSFFALK</sequence>
<evidence type="ECO:0000259" key="10">
    <source>
        <dbReference type="Pfam" id="PF00060"/>
    </source>
</evidence>
<gene>
    <name evidence="11" type="ORF">Cfor_08441</name>
</gene>
<dbReference type="Gene3D" id="3.40.190.10">
    <property type="entry name" value="Periplasmic binding protein-like II"/>
    <property type="match status" value="1"/>
</dbReference>
<evidence type="ECO:0000256" key="9">
    <source>
        <dbReference type="SAM" id="Phobius"/>
    </source>
</evidence>
<evidence type="ECO:0000256" key="4">
    <source>
        <dbReference type="ARBA" id="ARBA00022692"/>
    </source>
</evidence>
<evidence type="ECO:0000256" key="1">
    <source>
        <dbReference type="ARBA" id="ARBA00004651"/>
    </source>
</evidence>
<evidence type="ECO:0000256" key="5">
    <source>
        <dbReference type="ARBA" id="ARBA00022989"/>
    </source>
</evidence>
<dbReference type="Pfam" id="PF00060">
    <property type="entry name" value="Lig_chan"/>
    <property type="match status" value="1"/>
</dbReference>
<keyword evidence="3" id="KW-1003">Cell membrane</keyword>
<protein>
    <recommendedName>
        <fullName evidence="10">Ionotropic glutamate receptor C-terminal domain-containing protein</fullName>
    </recommendedName>
</protein>
<name>A0A6L2Q109_COPFO</name>
<keyword evidence="8" id="KW-0325">Glycoprotein</keyword>
<dbReference type="EMBL" id="BLKM01000682">
    <property type="protein sequence ID" value="GFG37222.1"/>
    <property type="molecule type" value="Genomic_DNA"/>
</dbReference>
<dbReference type="GO" id="GO:0015276">
    <property type="term" value="F:ligand-gated monoatomic ion channel activity"/>
    <property type="evidence" value="ECO:0007669"/>
    <property type="project" value="InterPro"/>
</dbReference>
<dbReference type="PANTHER" id="PTHR42643:SF24">
    <property type="entry name" value="IONOTROPIC RECEPTOR 60A"/>
    <property type="match status" value="1"/>
</dbReference>
<evidence type="ECO:0000256" key="3">
    <source>
        <dbReference type="ARBA" id="ARBA00022475"/>
    </source>
</evidence>
<dbReference type="GO" id="GO:0050906">
    <property type="term" value="P:detection of stimulus involved in sensory perception"/>
    <property type="evidence" value="ECO:0007669"/>
    <property type="project" value="UniProtKB-ARBA"/>
</dbReference>
<dbReference type="GO" id="GO:0005886">
    <property type="term" value="C:plasma membrane"/>
    <property type="evidence" value="ECO:0007669"/>
    <property type="project" value="UniProtKB-SubCell"/>
</dbReference>
<keyword evidence="6 9" id="KW-0472">Membrane</keyword>
<accession>A0A6L2Q109</accession>
<keyword evidence="7" id="KW-0675">Receptor</keyword>
<keyword evidence="4 9" id="KW-0812">Transmembrane</keyword>
<dbReference type="PANTHER" id="PTHR42643">
    <property type="entry name" value="IONOTROPIC RECEPTOR 20A-RELATED"/>
    <property type="match status" value="1"/>
</dbReference>
<feature type="transmembrane region" description="Helical" evidence="9">
    <location>
        <begin position="187"/>
        <end position="207"/>
    </location>
</feature>
<evidence type="ECO:0000256" key="7">
    <source>
        <dbReference type="ARBA" id="ARBA00023170"/>
    </source>
</evidence>
<proteinExistence type="inferred from homology"/>
<feature type="transmembrane region" description="Helical" evidence="9">
    <location>
        <begin position="122"/>
        <end position="145"/>
    </location>
</feature>
<evidence type="ECO:0000313" key="11">
    <source>
        <dbReference type="EMBL" id="GFG37222.1"/>
    </source>
</evidence>
<dbReference type="Gene3D" id="1.10.287.70">
    <property type="match status" value="1"/>
</dbReference>
<evidence type="ECO:0000256" key="2">
    <source>
        <dbReference type="ARBA" id="ARBA00008685"/>
    </source>
</evidence>
<keyword evidence="12" id="KW-1185">Reference proteome</keyword>
<dbReference type="Proteomes" id="UP000502823">
    <property type="component" value="Unassembled WGS sequence"/>
</dbReference>
<dbReference type="InParanoid" id="A0A6L2Q109"/>
<dbReference type="SUPFAM" id="SSF53850">
    <property type="entry name" value="Periplasmic binding protein-like II"/>
    <property type="match status" value="1"/>
</dbReference>
<dbReference type="AlphaFoldDB" id="A0A6L2Q109"/>
<comment type="similarity">
    <text evidence="2">Belongs to the glutamate-gated ion channel (TC 1.A.10.1) family.</text>
</comment>
<evidence type="ECO:0000256" key="6">
    <source>
        <dbReference type="ARBA" id="ARBA00023136"/>
    </source>
</evidence>